<dbReference type="NCBIfam" id="NF004123">
    <property type="entry name" value="PRK05610.1"/>
    <property type="match status" value="1"/>
</dbReference>
<dbReference type="PANTHER" id="PTHR10744">
    <property type="entry name" value="40S RIBOSOMAL PROTEIN S11 FAMILY MEMBER"/>
    <property type="match status" value="1"/>
</dbReference>
<organism evidence="7 8">
    <name type="scientific">Allocoprobacillus halotolerans</name>
    <dbReference type="NCBI Taxonomy" id="2944914"/>
    <lineage>
        <taxon>Bacteria</taxon>
        <taxon>Bacillati</taxon>
        <taxon>Bacillota</taxon>
        <taxon>Erysipelotrichia</taxon>
        <taxon>Erysipelotrichales</taxon>
        <taxon>Erysipelotrichaceae</taxon>
        <taxon>Allocoprobacillus</taxon>
    </lineage>
</organism>
<comment type="subunit">
    <text evidence="6">Part of the 30S ribosomal subunit.</text>
</comment>
<dbReference type="InterPro" id="IPR012340">
    <property type="entry name" value="NA-bd_OB-fold"/>
</dbReference>
<dbReference type="Gene3D" id="2.40.50.140">
    <property type="entry name" value="Nucleic acid-binding proteins"/>
    <property type="match status" value="1"/>
</dbReference>
<dbReference type="PANTHER" id="PTHR10744:SF1">
    <property type="entry name" value="SMALL RIBOSOMAL SUBUNIT PROTEIN US17M"/>
    <property type="match status" value="1"/>
</dbReference>
<evidence type="ECO:0000313" key="7">
    <source>
        <dbReference type="EMBL" id="UTY37942.1"/>
    </source>
</evidence>
<evidence type="ECO:0000256" key="6">
    <source>
        <dbReference type="HAMAP-Rule" id="MF_01345"/>
    </source>
</evidence>
<comment type="similarity">
    <text evidence="1 6">Belongs to the universal ribosomal protein uS17 family.</text>
</comment>
<evidence type="ECO:0000256" key="5">
    <source>
        <dbReference type="ARBA" id="ARBA00023274"/>
    </source>
</evidence>
<dbReference type="NCBIfam" id="TIGR03635">
    <property type="entry name" value="uS17_bact"/>
    <property type="match status" value="1"/>
</dbReference>
<dbReference type="Proteomes" id="UP001060112">
    <property type="component" value="Chromosome"/>
</dbReference>
<reference evidence="7" key="1">
    <citation type="submission" date="2022-07" db="EMBL/GenBank/DDBJ databases">
        <title>Faecal culturing of patients with breast cancer.</title>
        <authorList>
            <person name="Teng N.M.Y."/>
            <person name="Kiu R."/>
            <person name="Evans R."/>
            <person name="Baker D.J."/>
            <person name="Zenner C."/>
            <person name="Robinson S.D."/>
            <person name="Hall L.J."/>
        </authorList>
    </citation>
    <scope>NUCLEOTIDE SEQUENCE</scope>
    <source>
        <strain evidence="7">LH1062</strain>
    </source>
</reference>
<keyword evidence="5 6" id="KW-0687">Ribonucleoprotein</keyword>
<protein>
    <recommendedName>
        <fullName evidence="6">Small ribosomal subunit protein uS17</fullName>
    </recommendedName>
</protein>
<comment type="function">
    <text evidence="6">One of the primary rRNA binding proteins, it binds specifically to the 5'-end of 16S ribosomal RNA.</text>
</comment>
<dbReference type="SUPFAM" id="SSF50249">
    <property type="entry name" value="Nucleic acid-binding proteins"/>
    <property type="match status" value="1"/>
</dbReference>
<sequence length="100" mass="11564">MERNNRKVYTGTVISTKMDKTITVLVETHVKHKKYGKRVKSSKKFKAHDEENIARDGDVVKIMATRPLSATKRFRLVEVVKKQKLFNEKNLKGGHLNDPE</sequence>
<proteinExistence type="inferred from homology"/>
<dbReference type="InterPro" id="IPR019984">
    <property type="entry name" value="Ribosomal_uS17_bact/chlr"/>
</dbReference>
<dbReference type="Pfam" id="PF00366">
    <property type="entry name" value="Ribosomal_S17"/>
    <property type="match status" value="1"/>
</dbReference>
<dbReference type="PRINTS" id="PR00973">
    <property type="entry name" value="RIBOSOMALS17"/>
</dbReference>
<dbReference type="InterPro" id="IPR000266">
    <property type="entry name" value="Ribosomal_uS17"/>
</dbReference>
<keyword evidence="2 6" id="KW-0699">rRNA-binding</keyword>
<name>A0ABY5HZG0_9FIRM</name>
<gene>
    <name evidence="6 7" type="primary">rpsQ</name>
    <name evidence="7" type="ORF">NMU03_09490</name>
</gene>
<keyword evidence="3 6" id="KW-0694">RNA-binding</keyword>
<evidence type="ECO:0000256" key="4">
    <source>
        <dbReference type="ARBA" id="ARBA00022980"/>
    </source>
</evidence>
<dbReference type="GO" id="GO:0005840">
    <property type="term" value="C:ribosome"/>
    <property type="evidence" value="ECO:0007669"/>
    <property type="project" value="UniProtKB-KW"/>
</dbReference>
<dbReference type="HAMAP" id="MF_01345_B">
    <property type="entry name" value="Ribosomal_uS17_B"/>
    <property type="match status" value="1"/>
</dbReference>
<accession>A0ABY5HZG0</accession>
<dbReference type="RefSeq" id="WP_290137924.1">
    <property type="nucleotide sequence ID" value="NZ_CP101620.1"/>
</dbReference>
<evidence type="ECO:0000256" key="3">
    <source>
        <dbReference type="ARBA" id="ARBA00022884"/>
    </source>
</evidence>
<dbReference type="EMBL" id="CP101620">
    <property type="protein sequence ID" value="UTY37942.1"/>
    <property type="molecule type" value="Genomic_DNA"/>
</dbReference>
<keyword evidence="8" id="KW-1185">Reference proteome</keyword>
<evidence type="ECO:0000256" key="1">
    <source>
        <dbReference type="ARBA" id="ARBA00010254"/>
    </source>
</evidence>
<evidence type="ECO:0000313" key="8">
    <source>
        <dbReference type="Proteomes" id="UP001060112"/>
    </source>
</evidence>
<dbReference type="CDD" id="cd00364">
    <property type="entry name" value="Ribosomal_uS17"/>
    <property type="match status" value="1"/>
</dbReference>
<keyword evidence="4 6" id="KW-0689">Ribosomal protein</keyword>
<evidence type="ECO:0000256" key="2">
    <source>
        <dbReference type="ARBA" id="ARBA00022730"/>
    </source>
</evidence>